<protein>
    <submittedName>
        <fullName evidence="2">Alpha/beta hydrolase</fullName>
    </submittedName>
</protein>
<dbReference type="RefSeq" id="WP_264068286.1">
    <property type="nucleotide sequence ID" value="NZ_JACKTY010000029.1"/>
</dbReference>
<dbReference type="PRINTS" id="PR00412">
    <property type="entry name" value="EPOXHYDRLASE"/>
</dbReference>
<dbReference type="PANTHER" id="PTHR42977:SF1">
    <property type="entry name" value="BLR6576 PROTEIN"/>
    <property type="match status" value="1"/>
</dbReference>
<keyword evidence="2" id="KW-0378">Hydrolase</keyword>
<sequence length="293" mass="32360">MTGLDTATHHRFAEISGRRLFYREAGSAAAPTIVLLHGTPASSHMYRNLIPALADRYHVIAPDYPGFGHSERPGVDEFDYTFDALADHVDALLDRLSLTRYALYVQDYGAPVGWRLALRHPERIAAIVTQNGNAYVEGFVGDAMEPLFAYGRDRSDANAAVLRNLISLDGITWQYTHGVSDPTVVDPDAWVTAHGAVASDEKSVAIQLELFADYRTNVELYPRVHEYFRASQVPLLAVWGRNDEIFGPAGALAFARDLPHAEIDLLDGGHFLLESRLAAVVALLRPFLQQHLG</sequence>
<reference evidence="2 3" key="1">
    <citation type="journal article" date="2022" name="BMC Genomics">
        <title>Comparative genome analysis of mycobacteria focusing on tRNA and non-coding RNA.</title>
        <authorList>
            <person name="Behra P.R.K."/>
            <person name="Pettersson B.M.F."/>
            <person name="Ramesh M."/>
            <person name="Das S."/>
            <person name="Dasgupta S."/>
            <person name="Kirsebom L.A."/>
        </authorList>
    </citation>
    <scope>NUCLEOTIDE SEQUENCE [LARGE SCALE GENOMIC DNA]</scope>
    <source>
        <strain evidence="2 3">DSM 44078</strain>
    </source>
</reference>
<dbReference type="Pfam" id="PF00561">
    <property type="entry name" value="Abhydrolase_1"/>
    <property type="match status" value="1"/>
</dbReference>
<evidence type="ECO:0000259" key="1">
    <source>
        <dbReference type="Pfam" id="PF00561"/>
    </source>
</evidence>
<dbReference type="EMBL" id="JACKTY010000029">
    <property type="protein sequence ID" value="MCV7227350.1"/>
    <property type="molecule type" value="Genomic_DNA"/>
</dbReference>
<dbReference type="PRINTS" id="PR00111">
    <property type="entry name" value="ABHYDROLASE"/>
</dbReference>
<feature type="domain" description="AB hydrolase-1" evidence="1">
    <location>
        <begin position="31"/>
        <end position="274"/>
    </location>
</feature>
<dbReference type="PANTHER" id="PTHR42977">
    <property type="entry name" value="HYDROLASE-RELATED"/>
    <property type="match status" value="1"/>
</dbReference>
<dbReference type="Gene3D" id="3.40.50.1820">
    <property type="entry name" value="alpha/beta hydrolase"/>
    <property type="match status" value="1"/>
</dbReference>
<organism evidence="2 3">
    <name type="scientific">Mycolicibacterium komossense</name>
    <dbReference type="NCBI Taxonomy" id="1779"/>
    <lineage>
        <taxon>Bacteria</taxon>
        <taxon>Bacillati</taxon>
        <taxon>Actinomycetota</taxon>
        <taxon>Actinomycetes</taxon>
        <taxon>Mycobacteriales</taxon>
        <taxon>Mycobacteriaceae</taxon>
        <taxon>Mycolicibacterium</taxon>
    </lineage>
</organism>
<dbReference type="SUPFAM" id="SSF53474">
    <property type="entry name" value="alpha/beta-Hydrolases"/>
    <property type="match status" value="1"/>
</dbReference>
<dbReference type="GO" id="GO:0016787">
    <property type="term" value="F:hydrolase activity"/>
    <property type="evidence" value="ECO:0007669"/>
    <property type="project" value="UniProtKB-KW"/>
</dbReference>
<gene>
    <name evidence="2" type="ORF">H7J73_15050</name>
</gene>
<accession>A0ABT3CD06</accession>
<dbReference type="InterPro" id="IPR051340">
    <property type="entry name" value="Haloalkane_dehalogenase"/>
</dbReference>
<dbReference type="InterPro" id="IPR000073">
    <property type="entry name" value="AB_hydrolase_1"/>
</dbReference>
<name>A0ABT3CD06_9MYCO</name>
<evidence type="ECO:0000313" key="2">
    <source>
        <dbReference type="EMBL" id="MCV7227350.1"/>
    </source>
</evidence>
<keyword evidence="3" id="KW-1185">Reference proteome</keyword>
<dbReference type="InterPro" id="IPR000639">
    <property type="entry name" value="Epox_hydrolase-like"/>
</dbReference>
<proteinExistence type="predicted"/>
<dbReference type="InterPro" id="IPR029058">
    <property type="entry name" value="AB_hydrolase_fold"/>
</dbReference>
<comment type="caution">
    <text evidence="2">The sequence shown here is derived from an EMBL/GenBank/DDBJ whole genome shotgun (WGS) entry which is preliminary data.</text>
</comment>
<dbReference type="Proteomes" id="UP001526201">
    <property type="component" value="Unassembled WGS sequence"/>
</dbReference>
<evidence type="ECO:0000313" key="3">
    <source>
        <dbReference type="Proteomes" id="UP001526201"/>
    </source>
</evidence>